<accession>A0A8J5GM56</accession>
<dbReference type="EC" id="2.4.1.-" evidence="6"/>
<keyword evidence="6" id="KW-0812">Transmembrane</keyword>
<dbReference type="GO" id="GO:0032580">
    <property type="term" value="C:Golgi cisterna membrane"/>
    <property type="evidence" value="ECO:0007669"/>
    <property type="project" value="UniProtKB-SubCell"/>
</dbReference>
<keyword evidence="5 6" id="KW-0961">Cell wall biogenesis/degradation</keyword>
<dbReference type="PANTHER" id="PTHR31889">
    <property type="entry name" value="FUCOSYLTRANSFERASE 2-RELATED"/>
    <property type="match status" value="1"/>
</dbReference>
<dbReference type="GO" id="GO:0042546">
    <property type="term" value="P:cell wall biogenesis"/>
    <property type="evidence" value="ECO:0007669"/>
    <property type="project" value="InterPro"/>
</dbReference>
<evidence type="ECO:0000256" key="1">
    <source>
        <dbReference type="ARBA" id="ARBA00010481"/>
    </source>
</evidence>
<keyword evidence="9" id="KW-1185">Reference proteome</keyword>
<keyword evidence="6" id="KW-1133">Transmembrane helix</keyword>
<keyword evidence="2 6" id="KW-0328">Glycosyltransferase</keyword>
<comment type="similarity">
    <text evidence="1 6">Belongs to the glycosyltransferase 37 family.</text>
</comment>
<name>A0A8J5GM56_ZINOF</name>
<keyword evidence="6" id="KW-0472">Membrane</keyword>
<evidence type="ECO:0000313" key="9">
    <source>
        <dbReference type="Proteomes" id="UP000734854"/>
    </source>
</evidence>
<dbReference type="GO" id="GO:0009969">
    <property type="term" value="P:xyloglucan biosynthetic process"/>
    <property type="evidence" value="ECO:0007669"/>
    <property type="project" value="TreeGrafter"/>
</dbReference>
<feature type="region of interest" description="Disordered" evidence="7">
    <location>
        <begin position="75"/>
        <end position="100"/>
    </location>
</feature>
<dbReference type="Proteomes" id="UP000734854">
    <property type="component" value="Unassembled WGS sequence"/>
</dbReference>
<evidence type="ECO:0000256" key="2">
    <source>
        <dbReference type="ARBA" id="ARBA00022676"/>
    </source>
</evidence>
<keyword evidence="4" id="KW-0325">Glycoprotein</keyword>
<organism evidence="8 9">
    <name type="scientific">Zingiber officinale</name>
    <name type="common">Ginger</name>
    <name type="synonym">Amomum zingiber</name>
    <dbReference type="NCBI Taxonomy" id="94328"/>
    <lineage>
        <taxon>Eukaryota</taxon>
        <taxon>Viridiplantae</taxon>
        <taxon>Streptophyta</taxon>
        <taxon>Embryophyta</taxon>
        <taxon>Tracheophyta</taxon>
        <taxon>Spermatophyta</taxon>
        <taxon>Magnoliopsida</taxon>
        <taxon>Liliopsida</taxon>
        <taxon>Zingiberales</taxon>
        <taxon>Zingiberaceae</taxon>
        <taxon>Zingiber</taxon>
    </lineage>
</organism>
<gene>
    <name evidence="8" type="ORF">ZIOFF_029071</name>
</gene>
<proteinExistence type="inferred from homology"/>
<dbReference type="GO" id="GO:0008107">
    <property type="term" value="F:galactoside 2-alpha-L-fucosyltransferase activity"/>
    <property type="evidence" value="ECO:0007669"/>
    <property type="project" value="InterPro"/>
</dbReference>
<comment type="function">
    <text evidence="6">May be involved in cell wall biosynthesis.</text>
</comment>
<evidence type="ECO:0000256" key="4">
    <source>
        <dbReference type="ARBA" id="ARBA00023180"/>
    </source>
</evidence>
<dbReference type="AlphaFoldDB" id="A0A8J5GM56"/>
<sequence length="195" mass="21159">MADKFLSLASKRPLLVAAAATVVGAFLFILSGDTRNRLLDLHIRSGIYRWALGQDGNWGLDLDPDGCVELSSDDTVDESFGGGGDGGRKASLGRGRRGSVDESLGGLLSLAFDESSCRSRFESAKLLKPPNHTPSPYLLEKLRSYEALHQKCGPNTELYRESIRQLNSNRSGGGPMECNYVVWIPQDGLGNRMIA</sequence>
<keyword evidence="3 6" id="KW-0808">Transferase</keyword>
<keyword evidence="6" id="KW-0333">Golgi apparatus</keyword>
<feature type="transmembrane region" description="Helical" evidence="6">
    <location>
        <begin position="12"/>
        <end position="30"/>
    </location>
</feature>
<evidence type="ECO:0000256" key="3">
    <source>
        <dbReference type="ARBA" id="ARBA00022679"/>
    </source>
</evidence>
<dbReference type="GO" id="GO:0071555">
    <property type="term" value="P:cell wall organization"/>
    <property type="evidence" value="ECO:0007669"/>
    <property type="project" value="UniProtKB-UniRule"/>
</dbReference>
<reference evidence="8 9" key="1">
    <citation type="submission" date="2020-08" db="EMBL/GenBank/DDBJ databases">
        <title>Plant Genome Project.</title>
        <authorList>
            <person name="Zhang R.-G."/>
        </authorList>
    </citation>
    <scope>NUCLEOTIDE SEQUENCE [LARGE SCALE GENOMIC DNA]</scope>
    <source>
        <tissue evidence="8">Rhizome</tissue>
    </source>
</reference>
<dbReference type="EMBL" id="JACMSC010000008">
    <property type="protein sequence ID" value="KAG6511022.1"/>
    <property type="molecule type" value="Genomic_DNA"/>
</dbReference>
<evidence type="ECO:0000256" key="6">
    <source>
        <dbReference type="RuleBase" id="RU367004"/>
    </source>
</evidence>
<dbReference type="InterPro" id="IPR004938">
    <property type="entry name" value="XG_FTase"/>
</dbReference>
<evidence type="ECO:0000313" key="8">
    <source>
        <dbReference type="EMBL" id="KAG6511022.1"/>
    </source>
</evidence>
<dbReference type="PANTHER" id="PTHR31889:SF2">
    <property type="entry name" value="FUCOSYLTRANSFERASE 3"/>
    <property type="match status" value="1"/>
</dbReference>
<comment type="subcellular location">
    <subcellularLocation>
        <location evidence="6">Golgi apparatus</location>
        <location evidence="6">Golgi stack membrane</location>
        <topology evidence="6">Single-pass type II membrane protein</topology>
    </subcellularLocation>
</comment>
<comment type="caution">
    <text evidence="8">The sequence shown here is derived from an EMBL/GenBank/DDBJ whole genome shotgun (WGS) entry which is preliminary data.</text>
</comment>
<dbReference type="Pfam" id="PF03254">
    <property type="entry name" value="XG_FTase"/>
    <property type="match status" value="1"/>
</dbReference>
<evidence type="ECO:0000256" key="5">
    <source>
        <dbReference type="ARBA" id="ARBA00023316"/>
    </source>
</evidence>
<protein>
    <recommendedName>
        <fullName evidence="6">Fucosyltransferase</fullName>
        <ecNumber evidence="6">2.4.1.-</ecNumber>
    </recommendedName>
</protein>
<evidence type="ECO:0000256" key="7">
    <source>
        <dbReference type="SAM" id="MobiDB-lite"/>
    </source>
</evidence>